<comment type="catalytic activity">
    <reaction evidence="10">
        <text>prephenate + NAD(+) = 3-(4-hydroxyphenyl)pyruvate + CO2 + NADH</text>
        <dbReference type="Rhea" id="RHEA:13869"/>
        <dbReference type="ChEBI" id="CHEBI:16526"/>
        <dbReference type="ChEBI" id="CHEBI:29934"/>
        <dbReference type="ChEBI" id="CHEBI:36242"/>
        <dbReference type="ChEBI" id="CHEBI:57540"/>
        <dbReference type="ChEBI" id="CHEBI:57945"/>
        <dbReference type="EC" id="1.3.1.12"/>
    </reaction>
</comment>
<dbReference type="InterPro" id="IPR050812">
    <property type="entry name" value="Preph/Arog_dehydrog"/>
</dbReference>
<keyword evidence="8" id="KW-0520">NAD</keyword>
<dbReference type="InterPro" id="IPR046825">
    <property type="entry name" value="PDH_C"/>
</dbReference>
<dbReference type="UniPathway" id="UPA00122">
    <property type="reaction ID" value="UER00961"/>
</dbReference>
<dbReference type="GO" id="GO:0004665">
    <property type="term" value="F:prephenate dehydrogenase (NADP+) activity"/>
    <property type="evidence" value="ECO:0007669"/>
    <property type="project" value="InterPro"/>
</dbReference>
<evidence type="ECO:0000259" key="11">
    <source>
        <dbReference type="PROSITE" id="PS51176"/>
    </source>
</evidence>
<keyword evidence="6" id="KW-0028">Amino-acid biosynthesis</keyword>
<dbReference type="EMBL" id="FNPI01000004">
    <property type="protein sequence ID" value="SDY87475.1"/>
    <property type="molecule type" value="Genomic_DNA"/>
</dbReference>
<dbReference type="CDD" id="cd04909">
    <property type="entry name" value="ACT_PDH-BS"/>
    <property type="match status" value="1"/>
</dbReference>
<dbReference type="SUPFAM" id="SSF48179">
    <property type="entry name" value="6-phosphogluconate dehydrogenase C-terminal domain-like"/>
    <property type="match status" value="1"/>
</dbReference>
<protein>
    <recommendedName>
        <fullName evidence="4">Prephenate dehydrogenase</fullName>
        <ecNumber evidence="3">1.3.1.12</ecNumber>
    </recommendedName>
</protein>
<organism evidence="13 14">
    <name type="scientific">Evansella caseinilytica</name>
    <dbReference type="NCBI Taxonomy" id="1503961"/>
    <lineage>
        <taxon>Bacteria</taxon>
        <taxon>Bacillati</taxon>
        <taxon>Bacillota</taxon>
        <taxon>Bacilli</taxon>
        <taxon>Bacillales</taxon>
        <taxon>Bacillaceae</taxon>
        <taxon>Evansella</taxon>
    </lineage>
</organism>
<evidence type="ECO:0000256" key="9">
    <source>
        <dbReference type="ARBA" id="ARBA00023141"/>
    </source>
</evidence>
<dbReference type="Gene3D" id="3.40.50.720">
    <property type="entry name" value="NAD(P)-binding Rossmann-like Domain"/>
    <property type="match status" value="1"/>
</dbReference>
<comment type="similarity">
    <text evidence="2">Belongs to the prephenate/arogenate dehydrogenase family.</text>
</comment>
<dbReference type="GO" id="GO:0006571">
    <property type="term" value="P:tyrosine biosynthetic process"/>
    <property type="evidence" value="ECO:0007669"/>
    <property type="project" value="UniProtKB-UniPathway"/>
</dbReference>
<dbReference type="NCBIfam" id="NF005107">
    <property type="entry name" value="PRK06545.1-5"/>
    <property type="match status" value="1"/>
</dbReference>
<dbReference type="PANTHER" id="PTHR21363:SF0">
    <property type="entry name" value="PREPHENATE DEHYDROGENASE [NADP(+)]"/>
    <property type="match status" value="1"/>
</dbReference>
<proteinExistence type="inferred from homology"/>
<dbReference type="Gene3D" id="1.10.3660.10">
    <property type="entry name" value="6-phosphogluconate dehydrogenase C-terminal like domain"/>
    <property type="match status" value="1"/>
</dbReference>
<dbReference type="GO" id="GO:0070403">
    <property type="term" value="F:NAD+ binding"/>
    <property type="evidence" value="ECO:0007669"/>
    <property type="project" value="InterPro"/>
</dbReference>
<dbReference type="SUPFAM" id="SSF55021">
    <property type="entry name" value="ACT-like"/>
    <property type="match status" value="1"/>
</dbReference>
<dbReference type="FunFam" id="1.10.3660.10:FF:000003">
    <property type="entry name" value="Prephenate dehydrogenase"/>
    <property type="match status" value="1"/>
</dbReference>
<dbReference type="InterPro" id="IPR002912">
    <property type="entry name" value="ACT_dom"/>
</dbReference>
<evidence type="ECO:0000256" key="4">
    <source>
        <dbReference type="ARBA" id="ARBA00016891"/>
    </source>
</evidence>
<dbReference type="InterPro" id="IPR045865">
    <property type="entry name" value="ACT-like_dom_sf"/>
</dbReference>
<name>A0A1H3NG82_9BACI</name>
<dbReference type="STRING" id="1503961.SAMN05421736_10451"/>
<keyword evidence="5" id="KW-0827">Tyrosine biosynthesis</keyword>
<evidence type="ECO:0000313" key="13">
    <source>
        <dbReference type="EMBL" id="SDY87475.1"/>
    </source>
</evidence>
<keyword evidence="14" id="KW-1185">Reference proteome</keyword>
<evidence type="ECO:0000259" key="12">
    <source>
        <dbReference type="PROSITE" id="PS51671"/>
    </source>
</evidence>
<evidence type="ECO:0000313" key="14">
    <source>
        <dbReference type="Proteomes" id="UP000198935"/>
    </source>
</evidence>
<dbReference type="PROSITE" id="PS51671">
    <property type="entry name" value="ACT"/>
    <property type="match status" value="1"/>
</dbReference>
<comment type="pathway">
    <text evidence="1">Amino-acid biosynthesis; L-tyrosine biosynthesis; (4-hydroxyphenyl)pyruvate from prephenate (NAD(+) route): step 1/1.</text>
</comment>
<evidence type="ECO:0000256" key="8">
    <source>
        <dbReference type="ARBA" id="ARBA00023027"/>
    </source>
</evidence>
<dbReference type="OrthoDB" id="9802008at2"/>
<feature type="domain" description="ACT" evidence="12">
    <location>
        <begin position="297"/>
        <end position="367"/>
    </location>
</feature>
<keyword evidence="7" id="KW-0560">Oxidoreductase</keyword>
<dbReference type="PROSITE" id="PS51176">
    <property type="entry name" value="PDH_ADH"/>
    <property type="match status" value="1"/>
</dbReference>
<evidence type="ECO:0000256" key="7">
    <source>
        <dbReference type="ARBA" id="ARBA00023002"/>
    </source>
</evidence>
<dbReference type="Proteomes" id="UP000198935">
    <property type="component" value="Unassembled WGS sequence"/>
</dbReference>
<dbReference type="InterPro" id="IPR046826">
    <property type="entry name" value="PDH_N"/>
</dbReference>
<dbReference type="FunFam" id="3.40.50.720:FF:000208">
    <property type="entry name" value="Prephenate dehydrogenase"/>
    <property type="match status" value="1"/>
</dbReference>
<evidence type="ECO:0000256" key="1">
    <source>
        <dbReference type="ARBA" id="ARBA00005067"/>
    </source>
</evidence>
<evidence type="ECO:0000256" key="6">
    <source>
        <dbReference type="ARBA" id="ARBA00022605"/>
    </source>
</evidence>
<evidence type="ECO:0000256" key="10">
    <source>
        <dbReference type="ARBA" id="ARBA00049260"/>
    </source>
</evidence>
<dbReference type="InterPro" id="IPR008927">
    <property type="entry name" value="6-PGluconate_DH-like_C_sf"/>
</dbReference>
<reference evidence="14" key="1">
    <citation type="submission" date="2016-10" db="EMBL/GenBank/DDBJ databases">
        <authorList>
            <person name="Varghese N."/>
            <person name="Submissions S."/>
        </authorList>
    </citation>
    <scope>NUCLEOTIDE SEQUENCE [LARGE SCALE GENOMIC DNA]</scope>
    <source>
        <strain evidence="14">SP</strain>
    </source>
</reference>
<dbReference type="InterPro" id="IPR036291">
    <property type="entry name" value="NAD(P)-bd_dom_sf"/>
</dbReference>
<evidence type="ECO:0000256" key="2">
    <source>
        <dbReference type="ARBA" id="ARBA00007964"/>
    </source>
</evidence>
<sequence length="367" mass="40319">MGKQVLVIGLGLIGGSLALSIKKEHPECTIIGYDLDEEACKLALSLQVIDRYVTDYKEAASTADFIVLATPVQSAIAILDEFLTIEIKDSCLITDVGSTKKDIVAKGEELMAKGVSFLGGHPMAGSHKTGVAASNERLFENAFYIITPTASIPFSKVIQLQNWLRGTGARFIELEPEAHDLYTGMVSHLPHIIASALVQEAGKLGKEHPIVTELAAGGFRDITRIASSSPSMWRDILLHNKEVLLTMLEKWEMSMKDIRSILAQEDAEAIYAFFDEAKQLRDALPAGKKGALMPFNDLFVDIPDHPGVISDVTGILAEEKISITNIRIIEAREDIMGVLQLSFRSKEDVQLAKKILQENMYDTYETS</sequence>
<dbReference type="Gene3D" id="3.30.70.260">
    <property type="match status" value="1"/>
</dbReference>
<gene>
    <name evidence="13" type="ORF">SAMN05421736_10451</name>
</gene>
<dbReference type="GO" id="GO:0008977">
    <property type="term" value="F:prephenate dehydrogenase (NAD+) activity"/>
    <property type="evidence" value="ECO:0007669"/>
    <property type="project" value="UniProtKB-EC"/>
</dbReference>
<dbReference type="EC" id="1.3.1.12" evidence="3"/>
<dbReference type="AlphaFoldDB" id="A0A1H3NG82"/>
<dbReference type="InterPro" id="IPR003099">
    <property type="entry name" value="Prephen_DH"/>
</dbReference>
<accession>A0A1H3NG82</accession>
<evidence type="ECO:0000256" key="5">
    <source>
        <dbReference type="ARBA" id="ARBA00022498"/>
    </source>
</evidence>
<dbReference type="Pfam" id="PF01842">
    <property type="entry name" value="ACT"/>
    <property type="match status" value="1"/>
</dbReference>
<dbReference type="SUPFAM" id="SSF51735">
    <property type="entry name" value="NAD(P)-binding Rossmann-fold domains"/>
    <property type="match status" value="1"/>
</dbReference>
<dbReference type="Pfam" id="PF20463">
    <property type="entry name" value="PDH_C"/>
    <property type="match status" value="1"/>
</dbReference>
<dbReference type="PANTHER" id="PTHR21363">
    <property type="entry name" value="PREPHENATE DEHYDROGENASE"/>
    <property type="match status" value="1"/>
</dbReference>
<feature type="domain" description="Prephenate/arogenate dehydrogenase" evidence="11">
    <location>
        <begin position="3"/>
        <end position="292"/>
    </location>
</feature>
<evidence type="ECO:0000256" key="3">
    <source>
        <dbReference type="ARBA" id="ARBA00012068"/>
    </source>
</evidence>
<dbReference type="Pfam" id="PF02153">
    <property type="entry name" value="PDH_N"/>
    <property type="match status" value="1"/>
</dbReference>
<keyword evidence="9" id="KW-0057">Aromatic amino acid biosynthesis</keyword>